<organism evidence="1 2">
    <name type="scientific">Mesorhizobium australicum</name>
    <dbReference type="NCBI Taxonomy" id="536018"/>
    <lineage>
        <taxon>Bacteria</taxon>
        <taxon>Pseudomonadati</taxon>
        <taxon>Pseudomonadota</taxon>
        <taxon>Alphaproteobacteria</taxon>
        <taxon>Hyphomicrobiales</taxon>
        <taxon>Phyllobacteriaceae</taxon>
        <taxon>Mesorhizobium</taxon>
    </lineage>
</organism>
<evidence type="ECO:0000313" key="1">
    <source>
        <dbReference type="EMBL" id="MER9283747.1"/>
    </source>
</evidence>
<accession>A0ACC6SVH5</accession>
<proteinExistence type="predicted"/>
<sequence>MCETAHRRKLVPAFHQLFANNNHLIARHMAFRHGASKNVREIYFKEGATKMVHRVTAVVIAFVFVGLSAGQAAAWGNSKTLKRTALSGKEISVYDGASVNPDCSNAGPVDLKAVSGPSHGKISIVNAKTFPHFTKSNIRWKCDFRKVDGIKVLYRSQPGFKGQDQIDLSVHTYDGVSYSVTINLKVE</sequence>
<dbReference type="Proteomes" id="UP001480082">
    <property type="component" value="Unassembled WGS sequence"/>
</dbReference>
<comment type="caution">
    <text evidence="1">The sequence shown here is derived from an EMBL/GenBank/DDBJ whole genome shotgun (WGS) entry which is preliminary data.</text>
</comment>
<dbReference type="EMBL" id="JAMYRI010000003">
    <property type="protein sequence ID" value="MER9283747.1"/>
    <property type="molecule type" value="Genomic_DNA"/>
</dbReference>
<keyword evidence="2" id="KW-1185">Reference proteome</keyword>
<reference evidence="1 2" key="1">
    <citation type="journal article" date="2024" name="Proc. Natl. Acad. Sci. U.S.A.">
        <title>The evolutionary genomics of adaptation to stress in wild rhizobium bacteria.</title>
        <authorList>
            <person name="Kehlet-Delgado H."/>
            <person name="Montoya A.P."/>
            <person name="Jensen K.T."/>
            <person name="Wendlandt C.E."/>
            <person name="Dexheimer C."/>
            <person name="Roberts M."/>
            <person name="Torres Martinez L."/>
            <person name="Friesen M.L."/>
            <person name="Griffitts J.S."/>
            <person name="Porter S.S."/>
        </authorList>
    </citation>
    <scope>NUCLEOTIDE SEQUENCE [LARGE SCALE GENOMIC DNA]</scope>
    <source>
        <strain evidence="1 2">M0468</strain>
    </source>
</reference>
<gene>
    <name evidence="1" type="ORF">NKI81_07190</name>
</gene>
<protein>
    <submittedName>
        <fullName evidence="1">Uncharacterized protein</fullName>
    </submittedName>
</protein>
<evidence type="ECO:0000313" key="2">
    <source>
        <dbReference type="Proteomes" id="UP001480082"/>
    </source>
</evidence>
<name>A0ACC6SVH5_9HYPH</name>